<dbReference type="SUPFAM" id="SSF52467">
    <property type="entry name" value="DHS-like NAD/FAD-binding domain"/>
    <property type="match status" value="1"/>
</dbReference>
<gene>
    <name evidence="1" type="ORF">CMTB2_01169</name>
</gene>
<reference evidence="1 2" key="1">
    <citation type="journal article" date="2011" name="Stand. Genomic Sci.">
        <title>Draft genome sequence of Caminibacter mediatlanticus strain TB-2, an epsilonproteobacterium isolated from a deep-sea hydrothermal vent.</title>
        <authorList>
            <person name="Giovannelli D."/>
            <person name="Ferriera S."/>
            <person name="Johnson J."/>
            <person name="Kravitz S."/>
            <person name="Perez-Rodriguez I."/>
            <person name="Ricci J."/>
            <person name="O'Brien C."/>
            <person name="Voordeckers J.W."/>
            <person name="Bini E."/>
            <person name="Vetriani C."/>
        </authorList>
    </citation>
    <scope>NUCLEOTIDE SEQUENCE [LARGE SCALE GENOMIC DNA]</scope>
    <source>
        <strain evidence="1 2">TB-2</strain>
    </source>
</reference>
<dbReference type="Pfam" id="PF13289">
    <property type="entry name" value="SIR2_2"/>
    <property type="match status" value="1"/>
</dbReference>
<evidence type="ECO:0008006" key="3">
    <source>
        <dbReference type="Google" id="ProtNLM"/>
    </source>
</evidence>
<dbReference type="Proteomes" id="UP000003288">
    <property type="component" value="Unassembled WGS sequence"/>
</dbReference>
<evidence type="ECO:0000313" key="2">
    <source>
        <dbReference type="Proteomes" id="UP000003288"/>
    </source>
</evidence>
<proteinExistence type="predicted"/>
<dbReference type="RefSeq" id="WP_007474393.1">
    <property type="nucleotide sequence ID" value="NZ_ABCJ01000003.1"/>
</dbReference>
<dbReference type="InterPro" id="IPR029035">
    <property type="entry name" value="DHS-like_NAD/FAD-binding_dom"/>
</dbReference>
<comment type="caution">
    <text evidence="1">The sequence shown here is derived from an EMBL/GenBank/DDBJ whole genome shotgun (WGS) entry which is preliminary data.</text>
</comment>
<sequence length="403" mass="48289">MIYFYKGKKNILEENQKELSEAKNKQIQKEFSKVLDVQNLSFLIGAGCSSFEKKTILKRKEIGIPTMYPMAKEYYFKVLSKKEKQYLIKNKIYFYRKPFLGNLEKFLEVLYAYKFLLKNQGKDTNEISELINKTKEFIFNKCNKKSNEVIEIYKKFYRKLLYRDNNLTKTNIFTTNYDLFNEIALEQLGVIYTNGFTGFVERYFNPSSFNYAYAEQLDLSNKKWNVIDNFIYLYKLHGSITWIEDEEVNMLFKIKEIQNPQFNAENNYMIYPTPMKQNSSFGSPYSDLFREFQKKLMQNNNVLVTIGYSFSDEHINNLIYQALTIPTFRLVIIGNYKNNNIKKLYSLDDPRIWIIGEEEKWKNRKLKETPLHFFNRFVNEIMPEIKEEEIEEKIKQISELFKG</sequence>
<evidence type="ECO:0000313" key="1">
    <source>
        <dbReference type="EMBL" id="EDM23835.1"/>
    </source>
</evidence>
<accession>A0AAI9AHX6</accession>
<dbReference type="EMBL" id="ABCJ01000003">
    <property type="protein sequence ID" value="EDM23835.1"/>
    <property type="molecule type" value="Genomic_DNA"/>
</dbReference>
<dbReference type="AlphaFoldDB" id="A0AAI9AHX6"/>
<protein>
    <recommendedName>
        <fullName evidence="3">SIR2-like domain-containing protein</fullName>
    </recommendedName>
</protein>
<name>A0AAI9AHX6_9BACT</name>
<organism evidence="1 2">
    <name type="scientific">Caminibacter mediatlanticus TB-2</name>
    <dbReference type="NCBI Taxonomy" id="391592"/>
    <lineage>
        <taxon>Bacteria</taxon>
        <taxon>Pseudomonadati</taxon>
        <taxon>Campylobacterota</taxon>
        <taxon>Epsilonproteobacteria</taxon>
        <taxon>Nautiliales</taxon>
        <taxon>Nautiliaceae</taxon>
        <taxon>Caminibacter</taxon>
    </lineage>
</organism>